<organism evidence="2 3">
    <name type="scientific">Zophobas morio</name>
    <dbReference type="NCBI Taxonomy" id="2755281"/>
    <lineage>
        <taxon>Eukaryota</taxon>
        <taxon>Metazoa</taxon>
        <taxon>Ecdysozoa</taxon>
        <taxon>Arthropoda</taxon>
        <taxon>Hexapoda</taxon>
        <taxon>Insecta</taxon>
        <taxon>Pterygota</taxon>
        <taxon>Neoptera</taxon>
        <taxon>Endopterygota</taxon>
        <taxon>Coleoptera</taxon>
        <taxon>Polyphaga</taxon>
        <taxon>Cucujiformia</taxon>
        <taxon>Tenebrionidae</taxon>
        <taxon>Zophobas</taxon>
    </lineage>
</organism>
<feature type="compositionally biased region" description="Polar residues" evidence="1">
    <location>
        <begin position="62"/>
        <end position="88"/>
    </location>
</feature>
<name>A0AA38M7J5_9CUCU</name>
<keyword evidence="3" id="KW-1185">Reference proteome</keyword>
<evidence type="ECO:0000256" key="1">
    <source>
        <dbReference type="SAM" id="MobiDB-lite"/>
    </source>
</evidence>
<protein>
    <submittedName>
        <fullName evidence="2">Uncharacterized protein</fullName>
    </submittedName>
</protein>
<gene>
    <name evidence="2" type="ORF">Zmor_023669</name>
</gene>
<comment type="caution">
    <text evidence="2">The sequence shown here is derived from an EMBL/GenBank/DDBJ whole genome shotgun (WGS) entry which is preliminary data.</text>
</comment>
<evidence type="ECO:0000313" key="2">
    <source>
        <dbReference type="EMBL" id="KAJ3646058.1"/>
    </source>
</evidence>
<dbReference type="AlphaFoldDB" id="A0AA38M7J5"/>
<proteinExistence type="predicted"/>
<accession>A0AA38M7J5</accession>
<dbReference type="EMBL" id="JALNTZ010000007">
    <property type="protein sequence ID" value="KAJ3646058.1"/>
    <property type="molecule type" value="Genomic_DNA"/>
</dbReference>
<reference evidence="2" key="1">
    <citation type="journal article" date="2023" name="G3 (Bethesda)">
        <title>Whole genome assemblies of Zophobas morio and Tenebrio molitor.</title>
        <authorList>
            <person name="Kaur S."/>
            <person name="Stinson S.A."/>
            <person name="diCenzo G.C."/>
        </authorList>
    </citation>
    <scope>NUCLEOTIDE SEQUENCE</scope>
    <source>
        <strain evidence="2">QUZm001</strain>
    </source>
</reference>
<evidence type="ECO:0000313" key="3">
    <source>
        <dbReference type="Proteomes" id="UP001168821"/>
    </source>
</evidence>
<sequence length="197" mass="21752">MSFLRNEVTLLRESNINLMRMIADQTLHNGQYKANMTENPSVSRSSNLLKFPSENLTNINSQASNSKQLLSSNPLSISSRETKSSQTLKPAVNKPKMQSSGQMSGQCFQSVNQMPSMQHYGNLQRGIMDIINLTSSKNVLGAVKSDNHPVIKQTNLSGGLNTNDVNDGFKKPISVDSSKDLQEECYKGRIRCEIIAA</sequence>
<feature type="region of interest" description="Disordered" evidence="1">
    <location>
        <begin position="62"/>
        <end position="103"/>
    </location>
</feature>
<dbReference type="Proteomes" id="UP001168821">
    <property type="component" value="Unassembled WGS sequence"/>
</dbReference>